<keyword evidence="2 3" id="KW-0808">Transferase</keyword>
<dbReference type="GO" id="GO:0008194">
    <property type="term" value="F:UDP-glycosyltransferase activity"/>
    <property type="evidence" value="ECO:0007669"/>
    <property type="project" value="InterPro"/>
</dbReference>
<dbReference type="Proteomes" id="UP000594263">
    <property type="component" value="Unplaced"/>
</dbReference>
<evidence type="ECO:0000313" key="7">
    <source>
        <dbReference type="Proteomes" id="UP000594263"/>
    </source>
</evidence>
<dbReference type="PROSITE" id="PS00375">
    <property type="entry name" value="UDPGT"/>
    <property type="match status" value="1"/>
</dbReference>
<keyword evidence="5" id="KW-0472">Membrane</keyword>
<evidence type="ECO:0000256" key="3">
    <source>
        <dbReference type="RuleBase" id="RU003718"/>
    </source>
</evidence>
<protein>
    <recommendedName>
        <fullName evidence="8">UDP-glycosyltransferases domain-containing protein</fullName>
    </recommendedName>
</protein>
<dbReference type="InterPro" id="IPR002213">
    <property type="entry name" value="UDP_glucos_trans"/>
</dbReference>
<evidence type="ECO:0000256" key="1">
    <source>
        <dbReference type="ARBA" id="ARBA00009995"/>
    </source>
</evidence>
<evidence type="ECO:0008006" key="8">
    <source>
        <dbReference type="Google" id="ProtNLM"/>
    </source>
</evidence>
<dbReference type="PANTHER" id="PTHR48045">
    <property type="entry name" value="UDP-GLYCOSYLTRANSFERASE 72B1"/>
    <property type="match status" value="1"/>
</dbReference>
<dbReference type="Pfam" id="PF00201">
    <property type="entry name" value="UDPGT"/>
    <property type="match status" value="1"/>
</dbReference>
<reference evidence="6" key="1">
    <citation type="submission" date="2021-01" db="UniProtKB">
        <authorList>
            <consortium name="EnsemblPlants"/>
        </authorList>
    </citation>
    <scope>IDENTIFICATION</scope>
</reference>
<dbReference type="SUPFAM" id="SSF53756">
    <property type="entry name" value="UDP-Glycosyltransferase/glycogen phosphorylase"/>
    <property type="match status" value="1"/>
</dbReference>
<evidence type="ECO:0000256" key="5">
    <source>
        <dbReference type="SAM" id="Phobius"/>
    </source>
</evidence>
<evidence type="ECO:0000313" key="6">
    <source>
        <dbReference type="EnsemblPlants" id="Kaladp0693s0005.1.v1.1"/>
    </source>
</evidence>
<comment type="similarity">
    <text evidence="1 3">Belongs to the UDP-glycosyltransferase family.</text>
</comment>
<dbReference type="Gene3D" id="3.40.50.2000">
    <property type="entry name" value="Glycogen Phosphorylase B"/>
    <property type="match status" value="2"/>
</dbReference>
<keyword evidence="5" id="KW-0812">Transmembrane</keyword>
<feature type="region of interest" description="Disordered" evidence="4">
    <location>
        <begin position="26"/>
        <end position="49"/>
    </location>
</feature>
<proteinExistence type="inferred from homology"/>
<dbReference type="InterPro" id="IPR035595">
    <property type="entry name" value="UDP_glycos_trans_CS"/>
</dbReference>
<dbReference type="CDD" id="cd03784">
    <property type="entry name" value="GT1_Gtf-like"/>
    <property type="match status" value="1"/>
</dbReference>
<keyword evidence="5" id="KW-1133">Transmembrane helix</keyword>
<name>A0A7N0VH82_KALFE</name>
<accession>A0A7N0VH82</accession>
<sequence length="295" mass="32212">MTSHALHRHLLHQPFFPLVSPPSPPFHSAAHPPSLPPQPSHYQPNYPFSSSSATPANAYPFFPSDTYSPPPPSPPPAASLPSFPANISSLVFPNSSSGDTHISTRLIATIVSISVSALLSILLLALILHRRKRHNGVLLDVYFLWVVRECEEPKLPHNFVAATSGKGLLVKWCSQLEVLASEAVGCFLTHCGWNSTVEALSLGVPMVAMPQWTDQPTNAKFVEDVWQVGKRVKVDEKGLVGREEIGLCITQVMKSTDLKENGLKWRKMAKDAVCEGGSSDKNIDEFISKLPPLVS</sequence>
<dbReference type="AlphaFoldDB" id="A0A7N0VH82"/>
<organism evidence="6 7">
    <name type="scientific">Kalanchoe fedtschenkoi</name>
    <name type="common">Lavender scallops</name>
    <name type="synonym">South American air plant</name>
    <dbReference type="NCBI Taxonomy" id="63787"/>
    <lineage>
        <taxon>Eukaryota</taxon>
        <taxon>Viridiplantae</taxon>
        <taxon>Streptophyta</taxon>
        <taxon>Embryophyta</taxon>
        <taxon>Tracheophyta</taxon>
        <taxon>Spermatophyta</taxon>
        <taxon>Magnoliopsida</taxon>
        <taxon>eudicotyledons</taxon>
        <taxon>Gunneridae</taxon>
        <taxon>Pentapetalae</taxon>
        <taxon>Saxifragales</taxon>
        <taxon>Crassulaceae</taxon>
        <taxon>Kalanchoe</taxon>
    </lineage>
</organism>
<dbReference type="EnsemblPlants" id="Kaladp0693s0005.1.v1.1">
    <property type="protein sequence ID" value="Kaladp0693s0005.1.v1.1"/>
    <property type="gene ID" value="Kaladp0693s0005.v1.1"/>
</dbReference>
<keyword evidence="7" id="KW-1185">Reference proteome</keyword>
<keyword evidence="3" id="KW-0328">Glycosyltransferase</keyword>
<dbReference type="PANTHER" id="PTHR48045:SF26">
    <property type="entry name" value="UDP-GLYCOSYLTRANSFERASE 74E2-LIKE"/>
    <property type="match status" value="1"/>
</dbReference>
<dbReference type="Gramene" id="Kaladp0693s0005.1.v1.1">
    <property type="protein sequence ID" value="Kaladp0693s0005.1.v1.1"/>
    <property type="gene ID" value="Kaladp0693s0005.v1.1"/>
</dbReference>
<feature type="transmembrane region" description="Helical" evidence="5">
    <location>
        <begin position="106"/>
        <end position="128"/>
    </location>
</feature>
<evidence type="ECO:0000256" key="2">
    <source>
        <dbReference type="ARBA" id="ARBA00022679"/>
    </source>
</evidence>
<evidence type="ECO:0000256" key="4">
    <source>
        <dbReference type="SAM" id="MobiDB-lite"/>
    </source>
</evidence>